<accession>A0AC58UTJ2</accession>
<keyword evidence="1" id="KW-1185">Reference proteome</keyword>
<protein>
    <submittedName>
        <fullName evidence="2">Uncharacterized protein LOC142182352 isoform X1</fullName>
    </submittedName>
</protein>
<reference evidence="2" key="2">
    <citation type="submission" date="2025-08" db="UniProtKB">
        <authorList>
            <consortium name="RefSeq"/>
        </authorList>
    </citation>
    <scope>IDENTIFICATION</scope>
    <source>
        <tissue evidence="2">Leaf</tissue>
    </source>
</reference>
<dbReference type="Proteomes" id="UP000790787">
    <property type="component" value="Chromosome 6"/>
</dbReference>
<organism evidence="1 2">
    <name type="scientific">Nicotiana tabacum</name>
    <name type="common">Common tobacco</name>
    <dbReference type="NCBI Taxonomy" id="4097"/>
    <lineage>
        <taxon>Eukaryota</taxon>
        <taxon>Viridiplantae</taxon>
        <taxon>Streptophyta</taxon>
        <taxon>Embryophyta</taxon>
        <taxon>Tracheophyta</taxon>
        <taxon>Spermatophyta</taxon>
        <taxon>Magnoliopsida</taxon>
        <taxon>eudicotyledons</taxon>
        <taxon>Gunneridae</taxon>
        <taxon>Pentapetalae</taxon>
        <taxon>asterids</taxon>
        <taxon>lamiids</taxon>
        <taxon>Solanales</taxon>
        <taxon>Solanaceae</taxon>
        <taxon>Nicotianoideae</taxon>
        <taxon>Nicotianeae</taxon>
        <taxon>Nicotiana</taxon>
    </lineage>
</organism>
<sequence>MSVPSNNLLSNQQLEEPPDLTSMQIDGKLINHKAASFLQTLLANKCISTSINNHSQPLPNPDLSDEFINDKDEDDTFIPISTTDKARLYEPWKYSVIIKLFGRRIAHHLLQTKLIELWKPTEEFPIIDLGSDFFLIKFQQEDNMLKALQSGPWFILNHFLSVRRWEPKFIASSTQLTYSAIWVRLPKLPTEFYDVEILQRVGSKLGQLLKIDTCTSTTTKGRYARICIEVPLERPLKTHINIGNHKQILLYEGINVLYTNCGHLGHIIQNCPTSKKTIPIPITNQPSTSAKPEPEWKTVVFSKRFNSSYKQRQNSRPTNTRLLEQTSAHLLRANGLVGGLLVFWNEATINVTEMRLSQQEIHCVVQVSSNKQPWLLSTIYASPYYQLRDILWNNLLNLHNTVSMSWLIGGDFNDILEAK</sequence>
<reference evidence="1" key="1">
    <citation type="journal article" date="2014" name="Nat. Commun.">
        <title>The tobacco genome sequence and its comparison with those of tomato and potato.</title>
        <authorList>
            <person name="Sierro N."/>
            <person name="Battey J.N."/>
            <person name="Ouadi S."/>
            <person name="Bakaher N."/>
            <person name="Bovet L."/>
            <person name="Willig A."/>
            <person name="Goepfert S."/>
            <person name="Peitsch M.C."/>
            <person name="Ivanov N.V."/>
        </authorList>
    </citation>
    <scope>NUCLEOTIDE SEQUENCE [LARGE SCALE GENOMIC DNA]</scope>
</reference>
<name>A0AC58UTJ2_TOBAC</name>
<gene>
    <name evidence="2" type="primary">LOC142182352</name>
</gene>
<proteinExistence type="predicted"/>
<evidence type="ECO:0000313" key="1">
    <source>
        <dbReference type="Proteomes" id="UP000790787"/>
    </source>
</evidence>
<evidence type="ECO:0000313" key="2">
    <source>
        <dbReference type="RefSeq" id="XP_075112821.1"/>
    </source>
</evidence>
<dbReference type="RefSeq" id="XP_075112821.1">
    <property type="nucleotide sequence ID" value="XM_075256720.1"/>
</dbReference>